<evidence type="ECO:0000256" key="7">
    <source>
        <dbReference type="HAMAP-Rule" id="MF_00178"/>
    </source>
</evidence>
<dbReference type="InterPro" id="IPR034964">
    <property type="entry name" value="LS"/>
</dbReference>
<dbReference type="CDD" id="cd09209">
    <property type="entry name" value="Lumazine_synthase-I"/>
    <property type="match status" value="1"/>
</dbReference>
<protein>
    <recommendedName>
        <fullName evidence="3 7">6,7-dimethyl-8-ribityllumazine synthase</fullName>
        <shortName evidence="7">DMRL synthase</shortName>
        <shortName evidence="7">LS</shortName>
        <shortName evidence="7">Lumazine synthase</shortName>
        <ecNumber evidence="3 7">2.5.1.78</ecNumber>
    </recommendedName>
</protein>
<feature type="binding site" evidence="7">
    <location>
        <position position="15"/>
    </location>
    <ligand>
        <name>5-amino-6-(D-ribitylamino)uracil</name>
        <dbReference type="ChEBI" id="CHEBI:15934"/>
    </ligand>
</feature>
<dbReference type="HAMAP" id="MF_00178">
    <property type="entry name" value="Lumazine_synth"/>
    <property type="match status" value="1"/>
</dbReference>
<evidence type="ECO:0000313" key="8">
    <source>
        <dbReference type="EMBL" id="OGG51805.1"/>
    </source>
</evidence>
<dbReference type="Proteomes" id="UP000176445">
    <property type="component" value="Unassembled WGS sequence"/>
</dbReference>
<dbReference type="EMBL" id="MFKW01000014">
    <property type="protein sequence ID" value="OGG51805.1"/>
    <property type="molecule type" value="Genomic_DNA"/>
</dbReference>
<feature type="binding site" evidence="7">
    <location>
        <position position="120"/>
    </location>
    <ligand>
        <name>(2S)-2-hydroxy-3-oxobutyl phosphate</name>
        <dbReference type="ChEBI" id="CHEBI:58830"/>
    </ligand>
</feature>
<evidence type="ECO:0000256" key="2">
    <source>
        <dbReference type="ARBA" id="ARBA00007424"/>
    </source>
</evidence>
<evidence type="ECO:0000256" key="4">
    <source>
        <dbReference type="ARBA" id="ARBA00022619"/>
    </source>
</evidence>
<comment type="similarity">
    <text evidence="2 7">Belongs to the DMRL synthase family.</text>
</comment>
<dbReference type="InterPro" id="IPR036467">
    <property type="entry name" value="LS/RS_sf"/>
</dbReference>
<dbReference type="GO" id="GO:0009349">
    <property type="term" value="C:riboflavin synthase complex"/>
    <property type="evidence" value="ECO:0007669"/>
    <property type="project" value="UniProtKB-UniRule"/>
</dbReference>
<dbReference type="Pfam" id="PF00885">
    <property type="entry name" value="DMRL_synthase"/>
    <property type="match status" value="1"/>
</dbReference>
<evidence type="ECO:0000313" key="9">
    <source>
        <dbReference type="Proteomes" id="UP000176445"/>
    </source>
</evidence>
<dbReference type="EC" id="2.5.1.78" evidence="3 7"/>
<gene>
    <name evidence="7" type="primary">ribH</name>
    <name evidence="8" type="ORF">A2704_01180</name>
</gene>
<comment type="caution">
    <text evidence="8">The sequence shown here is derived from an EMBL/GenBank/DDBJ whole genome shotgun (WGS) entry which is preliminary data.</text>
</comment>
<dbReference type="NCBIfam" id="TIGR00114">
    <property type="entry name" value="lumazine-synth"/>
    <property type="match status" value="1"/>
</dbReference>
<dbReference type="AlphaFoldDB" id="A0A1F6CRP5"/>
<evidence type="ECO:0000256" key="1">
    <source>
        <dbReference type="ARBA" id="ARBA00004917"/>
    </source>
</evidence>
<dbReference type="Gene3D" id="3.40.50.960">
    <property type="entry name" value="Lumazine/riboflavin synthase"/>
    <property type="match status" value="1"/>
</dbReference>
<proteinExistence type="inferred from homology"/>
<evidence type="ECO:0000256" key="6">
    <source>
        <dbReference type="ARBA" id="ARBA00048785"/>
    </source>
</evidence>
<dbReference type="GO" id="GO:0009231">
    <property type="term" value="P:riboflavin biosynthetic process"/>
    <property type="evidence" value="ECO:0007669"/>
    <property type="project" value="UniProtKB-UniRule"/>
</dbReference>
<reference evidence="8 9" key="1">
    <citation type="journal article" date="2016" name="Nat. Commun.">
        <title>Thousands of microbial genomes shed light on interconnected biogeochemical processes in an aquifer system.</title>
        <authorList>
            <person name="Anantharaman K."/>
            <person name="Brown C.T."/>
            <person name="Hug L.A."/>
            <person name="Sharon I."/>
            <person name="Castelle C.J."/>
            <person name="Probst A.J."/>
            <person name="Thomas B.C."/>
            <person name="Singh A."/>
            <person name="Wilkins M.J."/>
            <person name="Karaoz U."/>
            <person name="Brodie E.L."/>
            <person name="Williams K.H."/>
            <person name="Hubbard S.S."/>
            <person name="Banfield J.F."/>
        </authorList>
    </citation>
    <scope>NUCLEOTIDE SEQUENCE [LARGE SCALE GENOMIC DNA]</scope>
</reference>
<keyword evidence="4 7" id="KW-0686">Riboflavin biosynthesis</keyword>
<dbReference type="GO" id="GO:0000906">
    <property type="term" value="F:6,7-dimethyl-8-ribityllumazine synthase activity"/>
    <property type="evidence" value="ECO:0007669"/>
    <property type="project" value="UniProtKB-UniRule"/>
</dbReference>
<accession>A0A1F6CRP5</accession>
<dbReference type="SUPFAM" id="SSF52121">
    <property type="entry name" value="Lumazine synthase"/>
    <property type="match status" value="1"/>
</dbReference>
<comment type="catalytic activity">
    <reaction evidence="6 7">
        <text>(2S)-2-hydroxy-3-oxobutyl phosphate + 5-amino-6-(D-ribitylamino)uracil = 6,7-dimethyl-8-(1-D-ribityl)lumazine + phosphate + 2 H2O + H(+)</text>
        <dbReference type="Rhea" id="RHEA:26152"/>
        <dbReference type="ChEBI" id="CHEBI:15377"/>
        <dbReference type="ChEBI" id="CHEBI:15378"/>
        <dbReference type="ChEBI" id="CHEBI:15934"/>
        <dbReference type="ChEBI" id="CHEBI:43474"/>
        <dbReference type="ChEBI" id="CHEBI:58201"/>
        <dbReference type="ChEBI" id="CHEBI:58830"/>
        <dbReference type="EC" id="2.5.1.78"/>
    </reaction>
</comment>
<sequence>MKNKPYRIAIVGSDFQKFVTDNLEKNCIETLLRNGVARDRITVVRVPGSLEIPLAALLLAKKKTFDAIIAFGAIHKGKTYHFQQVADECIRGCMNVSQEYQIPVVYEVLAVYDMKDARERATRKKENRGVEAALSALTMIGVVRALRSKKR</sequence>
<feature type="binding site" evidence="7">
    <location>
        <begin position="78"/>
        <end position="79"/>
    </location>
    <ligand>
        <name>(2S)-2-hydroxy-3-oxobutyl phosphate</name>
        <dbReference type="ChEBI" id="CHEBI:58830"/>
    </ligand>
</feature>
<organism evidence="8 9">
    <name type="scientific">Candidatus Kaiserbacteria bacterium RIFCSPHIGHO2_01_FULL_54_36b</name>
    <dbReference type="NCBI Taxonomy" id="1798483"/>
    <lineage>
        <taxon>Bacteria</taxon>
        <taxon>Candidatus Kaiseribacteriota</taxon>
    </lineage>
</organism>
<comment type="pathway">
    <text evidence="1 7">Cofactor biosynthesis; riboflavin biosynthesis; riboflavin from 2-hydroxy-3-oxobutyl phosphate and 5-amino-6-(D-ribitylamino)uracil: step 1/2.</text>
</comment>
<dbReference type="GO" id="GO:0005829">
    <property type="term" value="C:cytosol"/>
    <property type="evidence" value="ECO:0007669"/>
    <property type="project" value="TreeGrafter"/>
</dbReference>
<feature type="binding site" evidence="7">
    <location>
        <begin position="73"/>
        <end position="75"/>
    </location>
    <ligand>
        <name>5-amino-6-(D-ribitylamino)uracil</name>
        <dbReference type="ChEBI" id="CHEBI:15934"/>
    </ligand>
</feature>
<evidence type="ECO:0000256" key="3">
    <source>
        <dbReference type="ARBA" id="ARBA00012664"/>
    </source>
</evidence>
<evidence type="ECO:0000256" key="5">
    <source>
        <dbReference type="ARBA" id="ARBA00022679"/>
    </source>
</evidence>
<feature type="binding site" evidence="7">
    <location>
        <position position="106"/>
    </location>
    <ligand>
        <name>5-amino-6-(D-ribitylamino)uracil</name>
        <dbReference type="ChEBI" id="CHEBI:15934"/>
    </ligand>
</feature>
<feature type="active site" description="Proton donor" evidence="7">
    <location>
        <position position="81"/>
    </location>
</feature>
<feature type="binding site" evidence="7">
    <location>
        <begin position="49"/>
        <end position="51"/>
    </location>
    <ligand>
        <name>5-amino-6-(D-ribitylamino)uracil</name>
        <dbReference type="ChEBI" id="CHEBI:15934"/>
    </ligand>
</feature>
<keyword evidence="5 7" id="KW-0808">Transferase</keyword>
<dbReference type="PANTHER" id="PTHR21058:SF0">
    <property type="entry name" value="6,7-DIMETHYL-8-RIBITYLLUMAZINE SYNTHASE"/>
    <property type="match status" value="1"/>
</dbReference>
<dbReference type="InterPro" id="IPR002180">
    <property type="entry name" value="LS/RS"/>
</dbReference>
<name>A0A1F6CRP5_9BACT</name>
<dbReference type="UniPathway" id="UPA00275">
    <property type="reaction ID" value="UER00404"/>
</dbReference>
<comment type="function">
    <text evidence="7">Catalyzes the formation of 6,7-dimethyl-8-ribityllumazine by condensation of 5-amino-6-(D-ribitylamino)uracil with 3,4-dihydroxy-2-butanone 4-phosphate. This is the penultimate step in the biosynthesis of riboflavin.</text>
</comment>
<dbReference type="PANTHER" id="PTHR21058">
    <property type="entry name" value="6,7-DIMETHYL-8-RIBITYLLUMAZINE SYNTHASE DMRL SYNTHASE LUMAZINE SYNTHASE"/>
    <property type="match status" value="1"/>
</dbReference>